<dbReference type="InterPro" id="IPR050259">
    <property type="entry name" value="SDR"/>
</dbReference>
<evidence type="ECO:0000259" key="2">
    <source>
        <dbReference type="SMART" id="SM00822"/>
    </source>
</evidence>
<dbReference type="RefSeq" id="WP_425347200.1">
    <property type="nucleotide sequence ID" value="NZ_JBGUBD010000018.1"/>
</dbReference>
<dbReference type="NCBIfam" id="NF005559">
    <property type="entry name" value="PRK07231.1"/>
    <property type="match status" value="1"/>
</dbReference>
<dbReference type="SMART" id="SM00822">
    <property type="entry name" value="PKS_KR"/>
    <property type="match status" value="1"/>
</dbReference>
<dbReference type="EMBL" id="JBGUBD010000018">
    <property type="protein sequence ID" value="MFA9480279.1"/>
    <property type="molecule type" value="Genomic_DNA"/>
</dbReference>
<reference evidence="3 4" key="1">
    <citation type="submission" date="2024-08" db="EMBL/GenBank/DDBJ databases">
        <title>Whole-genome sequencing of halo(alkali)philic microorganisms from hypersaline lakes.</title>
        <authorList>
            <person name="Sorokin D.Y."/>
            <person name="Merkel A.Y."/>
            <person name="Messina E."/>
            <person name="Yakimov M."/>
        </authorList>
    </citation>
    <scope>NUCLEOTIDE SEQUENCE [LARGE SCALE GENOMIC DNA]</scope>
    <source>
        <strain evidence="3 4">AB-hyl4</strain>
    </source>
</reference>
<evidence type="ECO:0000313" key="3">
    <source>
        <dbReference type="EMBL" id="MFA9480279.1"/>
    </source>
</evidence>
<dbReference type="InterPro" id="IPR057326">
    <property type="entry name" value="KR_dom"/>
</dbReference>
<dbReference type="PROSITE" id="PS00061">
    <property type="entry name" value="ADH_SHORT"/>
    <property type="match status" value="1"/>
</dbReference>
<dbReference type="NCBIfam" id="NF009466">
    <property type="entry name" value="PRK12826.1-2"/>
    <property type="match status" value="1"/>
</dbReference>
<gene>
    <name evidence="3" type="ORF">ACERK3_18555</name>
</gene>
<dbReference type="PANTHER" id="PTHR42879:SF2">
    <property type="entry name" value="3-OXOACYL-[ACYL-CARRIER-PROTEIN] REDUCTASE FABG"/>
    <property type="match status" value="1"/>
</dbReference>
<dbReference type="EC" id="1.1.1.-" evidence="3"/>
<protein>
    <submittedName>
        <fullName evidence="3">3-oxoacyl-ACP reductase family protein</fullName>
        <ecNumber evidence="3">1.1.1.-</ecNumber>
    </submittedName>
</protein>
<dbReference type="GO" id="GO:0016491">
    <property type="term" value="F:oxidoreductase activity"/>
    <property type="evidence" value="ECO:0007669"/>
    <property type="project" value="UniProtKB-KW"/>
</dbReference>
<keyword evidence="4" id="KW-1185">Reference proteome</keyword>
<dbReference type="Proteomes" id="UP001575105">
    <property type="component" value="Unassembled WGS sequence"/>
</dbReference>
<dbReference type="PRINTS" id="PR00080">
    <property type="entry name" value="SDRFAMILY"/>
</dbReference>
<dbReference type="PRINTS" id="PR00081">
    <property type="entry name" value="GDHRDH"/>
</dbReference>
<dbReference type="InterPro" id="IPR002347">
    <property type="entry name" value="SDR_fam"/>
</dbReference>
<evidence type="ECO:0000256" key="1">
    <source>
        <dbReference type="ARBA" id="ARBA00006484"/>
    </source>
</evidence>
<evidence type="ECO:0000313" key="4">
    <source>
        <dbReference type="Proteomes" id="UP001575105"/>
    </source>
</evidence>
<keyword evidence="3" id="KW-0560">Oxidoreductase</keyword>
<comment type="similarity">
    <text evidence="1">Belongs to the short-chain dehydrogenases/reductases (SDR) family.</text>
</comment>
<dbReference type="Pfam" id="PF13561">
    <property type="entry name" value="adh_short_C2"/>
    <property type="match status" value="1"/>
</dbReference>
<proteinExistence type="inferred from homology"/>
<dbReference type="SUPFAM" id="SSF51735">
    <property type="entry name" value="NAD(P)-binding Rossmann-fold domains"/>
    <property type="match status" value="1"/>
</dbReference>
<dbReference type="InterPro" id="IPR036291">
    <property type="entry name" value="NAD(P)-bd_dom_sf"/>
</dbReference>
<feature type="domain" description="Ketoreductase" evidence="2">
    <location>
        <begin position="9"/>
        <end position="195"/>
    </location>
</feature>
<dbReference type="PANTHER" id="PTHR42879">
    <property type="entry name" value="3-OXOACYL-(ACYL-CARRIER-PROTEIN) REDUCTASE"/>
    <property type="match status" value="1"/>
</dbReference>
<accession>A0ABV4UBX3</accession>
<dbReference type="InterPro" id="IPR020904">
    <property type="entry name" value="Sc_DH/Rdtase_CS"/>
</dbReference>
<comment type="caution">
    <text evidence="3">The sequence shown here is derived from an EMBL/GenBank/DDBJ whole genome shotgun (WGS) entry which is preliminary data.</text>
</comment>
<sequence>MIPLDLSNQTAIITGASQGLGAATSRRLHQAGANVVVNYFPDVAGQSKQDADRLVAELGDDRALALPADVRDLGQLEQLAEQAQRHFGSLHILVNNAAILRDRTLRKMSEDEWQTVIDTNLTGVFRACKAVIDRMEEGGRIVSIASIAAAVGFFGQSNYAAAKAGVAAMTRVLSRELASRQITVNAVAPGVVLTAMGKSIPEEVRQQMINQVPLRRFGEPDDIANTIAFLCSDLASYITGQTLHVNGGWWG</sequence>
<dbReference type="Gene3D" id="3.40.50.720">
    <property type="entry name" value="NAD(P)-binding Rossmann-like Domain"/>
    <property type="match status" value="1"/>
</dbReference>
<name>A0ABV4UBX3_9BACT</name>
<organism evidence="3 4">
    <name type="scientific">Natronomicrosphaera hydrolytica</name>
    <dbReference type="NCBI Taxonomy" id="3242702"/>
    <lineage>
        <taxon>Bacteria</taxon>
        <taxon>Pseudomonadati</taxon>
        <taxon>Planctomycetota</taxon>
        <taxon>Phycisphaerae</taxon>
        <taxon>Phycisphaerales</taxon>
        <taxon>Phycisphaeraceae</taxon>
        <taxon>Natronomicrosphaera</taxon>
    </lineage>
</organism>